<sequence length="1459" mass="161672">MGVSDLDRQIEQLRRCEYIKEAEVKALCSKAREILVEECNVQRVDAPVTICGDIHGQFYDLVELFKVGGDCPDTNYLFMGDFVDRGFYSVETFLLLLALKVRYPDRITLIRGNHESRQITQVYGFYDECLRKYGSVNVWRYCTEVFDYLALAALIEDRIFCVHGGLSPAINTLDDVRSIDRKQEVPHEGAMCDLMWSDPEDLEGWGLSPRGAGYLFGGDVVKGFNHTNGIDLIGRAHQLVMDGYKWMFNEVLTQLRRWAKLWKRASKEGLADFFSDWFGALRLHHRSEEELVSVKPLSSVQAAEATVLGKALSRAGEARKAKFQVATWSKTPAAAGQDLRAAASRRLQGMGWGGPPIKRPKRKAPLVVGAAYFQGLEVPEEDHESLQEMIDSHYNHQDPARPVLGVGQEFTRRKGRWATLGSLLIFVSYIVLAATSGQSLAGLETFFPGQTDLALTNVQSEGSGCEERISYQFTHSSFTHMLGNVLLLVMCGINLEGFHGTFRVLWMFEVGVLGGAGCVCVFDSHARVVGMSGGAYALLGMQLGDVILNWERKSAPYRLIFIILLTLMEVLLYLLNPRAEISYSAHMGGAVAGLLLVKSFGRNLTLRTHELEMQVIRMAKALLACLVIFCFCWALINWPPQNLLEQVPYCWVREVSNQTLFGDGGFHCVRCPDAACIARWSFPRQNDTAVPAALSLLVVGRGVQAVSPRGGAERSQDPKDPFRDDRMLRCEETCDMDRTELSPCWRFIFCLRPSRRMTYQSKMIFCRTPVVNLDLAIQLSIPTLLEALMKSYEAESLAASEASGAGPAERPTEPSEVQHGSEERCWWYQWWICVRVVEAHPSHGLVPFRPPAFTSSSAGLGVRGVCEVNTSEPEGTCEAAGVVWEPFNGAKLEQPALPILTSGSFAKKKGNKMLEDSKGDFYARLQQLSDASAAVHEFQKASLEAQQTLSCAQGALSSQLQKSASSIHDRIHNLASNVKFQNAGLSRHCAEHSRRLDSICDGISSLQDGLTGELEEIRKALHLGHPGSSNSAGQASQEERAAGVDARERQYTELWRAVIRPPRDQYEIKEGGFGPGRLQHRVYFSEKTIWEPDLSTHRLVVEESPGPHAGATSSERKLSWDPGLQLSWDSTEEVHCMDFLLGTRFPFKAILLVPSSLQETFLVDLVHFSLLALLVVYSSQTGATAVLCIAGAAKEVASGAVSTLPVLLPFNITAGKLCPKLDPPQLTRLVGDPRGPEVFCLDFAGSGLSDGEYLSLGYYERDDLAVVVDHLRESYGVTCIGLWGRSMGASTALLHADRDPSIAGLVLDSPFSDLKVLCEELVDGYTNSRVPRWVTGIALQMARVRSSISTHADFDIYDLAPVQHVSKSFIPALFAAAYNDHFIPPHHAKELHAAYAGDKNFIMVEGDHNSSRSKFFLDSVSIFFFNTLQAGPVWPWQTHVLAGWIAFFFLQNCLFVRGT</sequence>
<feature type="transmembrane region" description="Helical" evidence="10">
    <location>
        <begin position="417"/>
        <end position="437"/>
    </location>
</feature>
<accession>A0ABP0H731</accession>
<protein>
    <recommendedName>
        <fullName evidence="8">Serine/threonine-protein phosphatase</fullName>
        <ecNumber evidence="8">3.1.3.16</ecNumber>
    </recommendedName>
</protein>
<dbReference type="SUPFAM" id="SSF56300">
    <property type="entry name" value="Metallo-dependent phosphatases"/>
    <property type="match status" value="1"/>
</dbReference>
<dbReference type="Pfam" id="PF00149">
    <property type="entry name" value="Metallophos"/>
    <property type="match status" value="1"/>
</dbReference>
<dbReference type="InterPro" id="IPR022742">
    <property type="entry name" value="Hydrolase_4"/>
</dbReference>
<organism evidence="12 13">
    <name type="scientific">Durusdinium trenchii</name>
    <dbReference type="NCBI Taxonomy" id="1381693"/>
    <lineage>
        <taxon>Eukaryota</taxon>
        <taxon>Sar</taxon>
        <taxon>Alveolata</taxon>
        <taxon>Dinophyceae</taxon>
        <taxon>Suessiales</taxon>
        <taxon>Symbiodiniaceae</taxon>
        <taxon>Durusdinium</taxon>
    </lineage>
</organism>
<dbReference type="Gene3D" id="3.40.50.1820">
    <property type="entry name" value="alpha/beta hydrolase"/>
    <property type="match status" value="1"/>
</dbReference>
<dbReference type="EC" id="3.1.3.16" evidence="8"/>
<evidence type="ECO:0000256" key="1">
    <source>
        <dbReference type="ARBA" id="ARBA00004141"/>
    </source>
</evidence>
<feature type="region of interest" description="Disordered" evidence="9">
    <location>
        <begin position="1023"/>
        <end position="1044"/>
    </location>
</feature>
<dbReference type="SMART" id="SM00156">
    <property type="entry name" value="PP2Ac"/>
    <property type="match status" value="1"/>
</dbReference>
<dbReference type="InterPro" id="IPR035952">
    <property type="entry name" value="Rhomboid-like_sf"/>
</dbReference>
<dbReference type="PROSITE" id="PS00125">
    <property type="entry name" value="SER_THR_PHOSPHATASE"/>
    <property type="match status" value="1"/>
</dbReference>
<feature type="compositionally biased region" description="Polar residues" evidence="9">
    <location>
        <begin position="1027"/>
        <end position="1036"/>
    </location>
</feature>
<comment type="caution">
    <text evidence="12">The sequence shown here is derived from an EMBL/GenBank/DDBJ whole genome shotgun (WGS) entry which is preliminary data.</text>
</comment>
<feature type="transmembrane region" description="Helical" evidence="10">
    <location>
        <begin position="581"/>
        <end position="600"/>
    </location>
</feature>
<evidence type="ECO:0000256" key="5">
    <source>
        <dbReference type="ARBA" id="ARBA00022989"/>
    </source>
</evidence>
<dbReference type="Gene3D" id="1.20.1540.10">
    <property type="entry name" value="Rhomboid-like"/>
    <property type="match status" value="1"/>
</dbReference>
<dbReference type="InterPro" id="IPR006186">
    <property type="entry name" value="Ser/Thr-sp_prot-phosphatase"/>
</dbReference>
<evidence type="ECO:0000256" key="3">
    <source>
        <dbReference type="ARBA" id="ARBA00022723"/>
    </source>
</evidence>
<proteinExistence type="inferred from homology"/>
<keyword evidence="4 8" id="KW-0378">Hydrolase</keyword>
<dbReference type="SUPFAM" id="SSF144091">
    <property type="entry name" value="Rhomboid-like"/>
    <property type="match status" value="1"/>
</dbReference>
<comment type="catalytic activity">
    <reaction evidence="8">
        <text>O-phospho-L-threonyl-[protein] + H2O = L-threonyl-[protein] + phosphate</text>
        <dbReference type="Rhea" id="RHEA:47004"/>
        <dbReference type="Rhea" id="RHEA-COMP:11060"/>
        <dbReference type="Rhea" id="RHEA-COMP:11605"/>
        <dbReference type="ChEBI" id="CHEBI:15377"/>
        <dbReference type="ChEBI" id="CHEBI:30013"/>
        <dbReference type="ChEBI" id="CHEBI:43474"/>
        <dbReference type="ChEBI" id="CHEBI:61977"/>
        <dbReference type="EC" id="3.1.3.16"/>
    </reaction>
</comment>
<evidence type="ECO:0000256" key="8">
    <source>
        <dbReference type="RuleBase" id="RU004273"/>
    </source>
</evidence>
<comment type="similarity">
    <text evidence="8">Belongs to the PPP phosphatase family.</text>
</comment>
<name>A0ABP0H731_9DINO</name>
<dbReference type="Pfam" id="PF12146">
    <property type="entry name" value="Hydrolase_4"/>
    <property type="match status" value="1"/>
</dbReference>
<keyword evidence="3" id="KW-0479">Metal-binding</keyword>
<dbReference type="InterPro" id="IPR029052">
    <property type="entry name" value="Metallo-depent_PP-like"/>
</dbReference>
<dbReference type="InterPro" id="IPR029058">
    <property type="entry name" value="AB_hydrolase_fold"/>
</dbReference>
<evidence type="ECO:0000256" key="7">
    <source>
        <dbReference type="ARBA" id="ARBA00023211"/>
    </source>
</evidence>
<evidence type="ECO:0000256" key="2">
    <source>
        <dbReference type="ARBA" id="ARBA00022692"/>
    </source>
</evidence>
<feature type="transmembrane region" description="Helical" evidence="10">
    <location>
        <begin position="504"/>
        <end position="522"/>
    </location>
</feature>
<evidence type="ECO:0000256" key="10">
    <source>
        <dbReference type="SAM" id="Phobius"/>
    </source>
</evidence>
<evidence type="ECO:0000256" key="9">
    <source>
        <dbReference type="SAM" id="MobiDB-lite"/>
    </source>
</evidence>
<evidence type="ECO:0000313" key="13">
    <source>
        <dbReference type="Proteomes" id="UP001642464"/>
    </source>
</evidence>
<keyword evidence="6 10" id="KW-0472">Membrane</keyword>
<dbReference type="PRINTS" id="PR00114">
    <property type="entry name" value="STPHPHTASE"/>
</dbReference>
<evidence type="ECO:0000256" key="4">
    <source>
        <dbReference type="ARBA" id="ARBA00022801"/>
    </source>
</evidence>
<dbReference type="EMBL" id="CAXAMM010000002">
    <property type="protein sequence ID" value="CAK8985326.1"/>
    <property type="molecule type" value="Genomic_DNA"/>
</dbReference>
<gene>
    <name evidence="12" type="ORF">SCF082_LOCUS96</name>
</gene>
<keyword evidence="5 10" id="KW-1133">Transmembrane helix</keyword>
<feature type="transmembrane region" description="Helical" evidence="10">
    <location>
        <begin position="478"/>
        <end position="497"/>
    </location>
</feature>
<feature type="transmembrane region" description="Helical" evidence="10">
    <location>
        <begin position="555"/>
        <end position="575"/>
    </location>
</feature>
<dbReference type="InterPro" id="IPR047129">
    <property type="entry name" value="PPA2-like"/>
</dbReference>
<dbReference type="Pfam" id="PF01694">
    <property type="entry name" value="Rhomboid"/>
    <property type="match status" value="1"/>
</dbReference>
<reference evidence="12 13" key="1">
    <citation type="submission" date="2024-02" db="EMBL/GenBank/DDBJ databases">
        <authorList>
            <person name="Chen Y."/>
            <person name="Shah S."/>
            <person name="Dougan E. K."/>
            <person name="Thang M."/>
            <person name="Chan C."/>
        </authorList>
    </citation>
    <scope>NUCLEOTIDE SEQUENCE [LARGE SCALE GENOMIC DNA]</scope>
</reference>
<feature type="transmembrane region" description="Helical" evidence="10">
    <location>
        <begin position="621"/>
        <end position="638"/>
    </location>
</feature>
<feature type="transmembrane region" description="Helical" evidence="10">
    <location>
        <begin position="528"/>
        <end position="548"/>
    </location>
</feature>
<dbReference type="InterPro" id="IPR004843">
    <property type="entry name" value="Calcineurin-like_PHP"/>
</dbReference>
<comment type="subcellular location">
    <subcellularLocation>
        <location evidence="1">Membrane</location>
        <topology evidence="1">Multi-pass membrane protein</topology>
    </subcellularLocation>
</comment>
<dbReference type="InterPro" id="IPR022764">
    <property type="entry name" value="Peptidase_S54_rhomboid_dom"/>
</dbReference>
<evidence type="ECO:0000256" key="6">
    <source>
        <dbReference type="ARBA" id="ARBA00023136"/>
    </source>
</evidence>
<feature type="domain" description="Serine/threonine specific protein phosphatases" evidence="11">
    <location>
        <begin position="110"/>
        <end position="115"/>
    </location>
</feature>
<dbReference type="PANTHER" id="PTHR45619">
    <property type="entry name" value="SERINE/THREONINE-PROTEIN PHOSPHATASE PP2A-RELATED"/>
    <property type="match status" value="1"/>
</dbReference>
<dbReference type="SUPFAM" id="SSF53474">
    <property type="entry name" value="alpha/beta-Hydrolases"/>
    <property type="match status" value="1"/>
</dbReference>
<keyword evidence="13" id="KW-1185">Reference proteome</keyword>
<keyword evidence="7" id="KW-0464">Manganese</keyword>
<dbReference type="CDD" id="cd07415">
    <property type="entry name" value="MPP_PP2A_PP4_PP6"/>
    <property type="match status" value="1"/>
</dbReference>
<evidence type="ECO:0000259" key="11">
    <source>
        <dbReference type="PROSITE" id="PS00125"/>
    </source>
</evidence>
<dbReference type="Proteomes" id="UP001642464">
    <property type="component" value="Unassembled WGS sequence"/>
</dbReference>
<dbReference type="Gene3D" id="3.60.21.10">
    <property type="match status" value="1"/>
</dbReference>
<evidence type="ECO:0000313" key="12">
    <source>
        <dbReference type="EMBL" id="CAK8985326.1"/>
    </source>
</evidence>
<keyword evidence="2 10" id="KW-0812">Transmembrane</keyword>